<protein>
    <recommendedName>
        <fullName evidence="2">histidine kinase</fullName>
        <ecNumber evidence="2">2.7.13.3</ecNumber>
    </recommendedName>
</protein>
<dbReference type="PANTHER" id="PTHR41523:SF8">
    <property type="entry name" value="ETHYLENE RESPONSE SENSOR PROTEIN"/>
    <property type="match status" value="1"/>
</dbReference>
<evidence type="ECO:0000259" key="12">
    <source>
        <dbReference type="PROSITE" id="PS50112"/>
    </source>
</evidence>
<evidence type="ECO:0000313" key="15">
    <source>
        <dbReference type="Proteomes" id="UP000003257"/>
    </source>
</evidence>
<keyword evidence="15" id="KW-1185">Reference proteome</keyword>
<dbReference type="InterPro" id="IPR011102">
    <property type="entry name" value="Sig_transdc_His_kinase_HWE"/>
</dbReference>
<dbReference type="NCBIfam" id="TIGR00229">
    <property type="entry name" value="sensory_box"/>
    <property type="match status" value="1"/>
</dbReference>
<dbReference type="Pfam" id="PF08448">
    <property type="entry name" value="PAS_4"/>
    <property type="match status" value="1"/>
</dbReference>
<keyword evidence="8" id="KW-0547">Nucleotide-binding</keyword>
<dbReference type="PROSITE" id="PS50112">
    <property type="entry name" value="PAS"/>
    <property type="match status" value="1"/>
</dbReference>
<dbReference type="CDD" id="cd00130">
    <property type="entry name" value="PAS"/>
    <property type="match status" value="1"/>
</dbReference>
<dbReference type="InterPro" id="IPR013656">
    <property type="entry name" value="PAS_4"/>
</dbReference>
<evidence type="ECO:0000256" key="10">
    <source>
        <dbReference type="ARBA" id="ARBA00022840"/>
    </source>
</evidence>
<dbReference type="PROSITE" id="PS50113">
    <property type="entry name" value="PAC"/>
    <property type="match status" value="1"/>
</dbReference>
<evidence type="ECO:0000313" key="14">
    <source>
        <dbReference type="EMBL" id="EDQ04633.1"/>
    </source>
</evidence>
<dbReference type="InterPro" id="IPR000700">
    <property type="entry name" value="PAS-assoc_C"/>
</dbReference>
<evidence type="ECO:0000256" key="5">
    <source>
        <dbReference type="ARBA" id="ARBA00022643"/>
    </source>
</evidence>
<keyword evidence="6" id="KW-0808">Transferase</keyword>
<keyword evidence="9 14" id="KW-0418">Kinase</keyword>
<evidence type="ECO:0000256" key="3">
    <source>
        <dbReference type="ARBA" id="ARBA00022553"/>
    </source>
</evidence>
<evidence type="ECO:0000256" key="2">
    <source>
        <dbReference type="ARBA" id="ARBA00012438"/>
    </source>
</evidence>
<accession>A0ABM9X5F4</accession>
<dbReference type="RefSeq" id="WP_007119629.1">
    <property type="nucleotide sequence ID" value="NZ_ABID01000003.1"/>
</dbReference>
<dbReference type="Gene3D" id="3.30.450.20">
    <property type="entry name" value="PAS domain"/>
    <property type="match status" value="1"/>
</dbReference>
<evidence type="ECO:0000256" key="4">
    <source>
        <dbReference type="ARBA" id="ARBA00022630"/>
    </source>
</evidence>
<dbReference type="SMART" id="SM00091">
    <property type="entry name" value="PAS"/>
    <property type="match status" value="1"/>
</dbReference>
<keyword evidence="5" id="KW-0288">FMN</keyword>
<keyword evidence="10" id="KW-0067">ATP-binding</keyword>
<dbReference type="InterPro" id="IPR000014">
    <property type="entry name" value="PAS"/>
</dbReference>
<proteinExistence type="predicted"/>
<gene>
    <name evidence="14" type="ORF">OIHEL45_13070</name>
</gene>
<dbReference type="EC" id="2.7.13.3" evidence="2"/>
<sequence length="451" mass="49869">MSDSSECLTDFDQWPCGLAVMDASGQLEKTNAFLRQWLGMDAAEQGSGVRFVDILSRAGRIYFETHLRPLLLVNGHFSEVSLELERPDGTRVAVFMNGRATLSKGRMVSAQFSMFRNEQRQAFEHELVAKRRESEAFKVLVGSSPYAIMSVRMDGTIRAWNPAAEQLFGYSEAEVIGQKFDEILVPPDDRKGLGDDLRRITSGETVRSETERLHKDGHRVQVERSIAAIHDVTQEYSGFVATYSDISARKASEAHIQTLLQEVNHRSKNLIAVVQVIARQTARMYEGSEFFSAFSKRLASLTSNQDTLLNSRGNHADLETLARSQFAHLVTPEDPRITVSGPTVQMNEATSQAIGMALFELATNAAKYGGLSKDTGSVTLSWVVAQGPDPKLEISWVESGGPPVSAPERMGFGSQVTGPILQGITSGETQREFHPDGFRWFFSAPLVKMTE</sequence>
<comment type="catalytic activity">
    <reaction evidence="1">
        <text>ATP + protein L-histidine = ADP + protein N-phospho-L-histidine.</text>
        <dbReference type="EC" id="2.7.13.3"/>
    </reaction>
</comment>
<evidence type="ECO:0000256" key="1">
    <source>
        <dbReference type="ARBA" id="ARBA00000085"/>
    </source>
</evidence>
<evidence type="ECO:0000259" key="13">
    <source>
        <dbReference type="PROSITE" id="PS50113"/>
    </source>
</evidence>
<dbReference type="GO" id="GO:0016301">
    <property type="term" value="F:kinase activity"/>
    <property type="evidence" value="ECO:0007669"/>
    <property type="project" value="UniProtKB-KW"/>
</dbReference>
<dbReference type="SUPFAM" id="SSF55785">
    <property type="entry name" value="PYP-like sensor domain (PAS domain)"/>
    <property type="match status" value="1"/>
</dbReference>
<dbReference type="InterPro" id="IPR035965">
    <property type="entry name" value="PAS-like_dom_sf"/>
</dbReference>
<evidence type="ECO:0000256" key="7">
    <source>
        <dbReference type="ARBA" id="ARBA00022737"/>
    </source>
</evidence>
<keyword evidence="4" id="KW-0285">Flavoprotein</keyword>
<feature type="domain" description="PAS" evidence="12">
    <location>
        <begin position="133"/>
        <end position="204"/>
    </location>
</feature>
<dbReference type="Proteomes" id="UP000003257">
    <property type="component" value="Unassembled WGS sequence"/>
</dbReference>
<evidence type="ECO:0000256" key="8">
    <source>
        <dbReference type="ARBA" id="ARBA00022741"/>
    </source>
</evidence>
<dbReference type="PANTHER" id="PTHR41523">
    <property type="entry name" value="TWO-COMPONENT SYSTEM SENSOR PROTEIN"/>
    <property type="match status" value="1"/>
</dbReference>
<feature type="domain" description="PAC" evidence="13">
    <location>
        <begin position="206"/>
        <end position="258"/>
    </location>
</feature>
<dbReference type="SMART" id="SM00911">
    <property type="entry name" value="HWE_HK"/>
    <property type="match status" value="1"/>
</dbReference>
<name>A0ABM9X5F4_9RHOB</name>
<dbReference type="Pfam" id="PF07536">
    <property type="entry name" value="HWE_HK"/>
    <property type="match status" value="1"/>
</dbReference>
<organism evidence="14 15">
    <name type="scientific">Sulfitobacter indolifex HEL-45</name>
    <dbReference type="NCBI Taxonomy" id="391624"/>
    <lineage>
        <taxon>Bacteria</taxon>
        <taxon>Pseudomonadati</taxon>
        <taxon>Pseudomonadota</taxon>
        <taxon>Alphaproteobacteria</taxon>
        <taxon>Rhodobacterales</taxon>
        <taxon>Roseobacteraceae</taxon>
        <taxon>Sulfitobacter</taxon>
    </lineage>
</organism>
<keyword evidence="7" id="KW-0677">Repeat</keyword>
<comment type="caution">
    <text evidence="14">The sequence shown here is derived from an EMBL/GenBank/DDBJ whole genome shotgun (WGS) entry which is preliminary data.</text>
</comment>
<keyword evidence="11" id="KW-0843">Virulence</keyword>
<evidence type="ECO:0000256" key="6">
    <source>
        <dbReference type="ARBA" id="ARBA00022679"/>
    </source>
</evidence>
<evidence type="ECO:0000256" key="9">
    <source>
        <dbReference type="ARBA" id="ARBA00022777"/>
    </source>
</evidence>
<dbReference type="EMBL" id="ABID01000003">
    <property type="protein sequence ID" value="EDQ04633.1"/>
    <property type="molecule type" value="Genomic_DNA"/>
</dbReference>
<reference evidence="14 15" key="1">
    <citation type="submission" date="2007-11" db="EMBL/GenBank/DDBJ databases">
        <authorList>
            <person name="Wagner-Dobler I."/>
            <person name="Ferriera S."/>
            <person name="Johnson J."/>
            <person name="Kravitz S."/>
            <person name="Beeson K."/>
            <person name="Sutton G."/>
            <person name="Rogers Y.-H."/>
            <person name="Friedman R."/>
            <person name="Frazier M."/>
            <person name="Venter J.C."/>
        </authorList>
    </citation>
    <scope>NUCLEOTIDE SEQUENCE [LARGE SCALE GENOMIC DNA]</scope>
    <source>
        <strain evidence="14 15">HEL-45</strain>
    </source>
</reference>
<keyword evidence="3" id="KW-0597">Phosphoprotein</keyword>
<evidence type="ECO:0000256" key="11">
    <source>
        <dbReference type="ARBA" id="ARBA00023026"/>
    </source>
</evidence>